<organism evidence="1">
    <name type="scientific">Phage sp. ctGns7</name>
    <dbReference type="NCBI Taxonomy" id="2828003"/>
    <lineage>
        <taxon>Viruses</taxon>
    </lineage>
</organism>
<accession>A0A8S5S9C3</accession>
<dbReference type="EMBL" id="BK032555">
    <property type="protein sequence ID" value="DAF47512.1"/>
    <property type="molecule type" value="Genomic_DNA"/>
</dbReference>
<evidence type="ECO:0000313" key="1">
    <source>
        <dbReference type="EMBL" id="DAF47512.1"/>
    </source>
</evidence>
<protein>
    <submittedName>
        <fullName evidence="1">Uncharacterized protein</fullName>
    </submittedName>
</protein>
<name>A0A8S5S9C3_9VIRU</name>
<sequence length="173" mass="20493">MKAQEAIKTLKMEMLGDDEQMKYAKQMAIEALEKQIPKEPIKKYDCKNCIHDEICPVWDDYNDEPCKDGYRGFCHNYDKFKDKSLIVELPCRVGEEIYVLNKENIPQRMILDKPDIRCYCPKEDYLCKASCDDMKHCYCAYHFNYDGSDIGEKVFRTKEEAEEKLKELNNEQD</sequence>
<proteinExistence type="predicted"/>
<reference evidence="1" key="1">
    <citation type="journal article" date="2021" name="Proc. Natl. Acad. Sci. U.S.A.">
        <title>A Catalog of Tens of Thousands of Viruses from Human Metagenomes Reveals Hidden Associations with Chronic Diseases.</title>
        <authorList>
            <person name="Tisza M.J."/>
            <person name="Buck C.B."/>
        </authorList>
    </citation>
    <scope>NUCLEOTIDE SEQUENCE</scope>
    <source>
        <strain evidence="1">CtGns7</strain>
    </source>
</reference>